<comment type="caution">
    <text evidence="1">The sequence shown here is derived from an EMBL/GenBank/DDBJ whole genome shotgun (WGS) entry which is preliminary data.</text>
</comment>
<dbReference type="EMBL" id="PGOL01004161">
    <property type="protein sequence ID" value="PKI38256.1"/>
    <property type="molecule type" value="Genomic_DNA"/>
</dbReference>
<reference evidence="1 2" key="1">
    <citation type="submission" date="2017-11" db="EMBL/GenBank/DDBJ databases">
        <title>De-novo sequencing of pomegranate (Punica granatum L.) genome.</title>
        <authorList>
            <person name="Akparov Z."/>
            <person name="Amiraslanov A."/>
            <person name="Hajiyeva S."/>
            <person name="Abbasov M."/>
            <person name="Kaur K."/>
            <person name="Hamwieh A."/>
            <person name="Solovyev V."/>
            <person name="Salamov A."/>
            <person name="Braich B."/>
            <person name="Kosarev P."/>
            <person name="Mahmoud A."/>
            <person name="Hajiyev E."/>
            <person name="Babayeva S."/>
            <person name="Izzatullayeva V."/>
            <person name="Mammadov A."/>
            <person name="Mammadov A."/>
            <person name="Sharifova S."/>
            <person name="Ojaghi J."/>
            <person name="Eynullazada K."/>
            <person name="Bayramov B."/>
            <person name="Abdulazimova A."/>
            <person name="Shahmuradov I."/>
        </authorList>
    </citation>
    <scope>NUCLEOTIDE SEQUENCE [LARGE SCALE GENOMIC DNA]</scope>
    <source>
        <strain evidence="2">cv. AG2017</strain>
        <tissue evidence="1">Leaf</tissue>
    </source>
</reference>
<gene>
    <name evidence="1" type="ORF">CRG98_041355</name>
</gene>
<proteinExistence type="predicted"/>
<keyword evidence="2" id="KW-1185">Reference proteome</keyword>
<dbReference type="AlphaFoldDB" id="A0A2I0I481"/>
<sequence length="133" mass="14625">MRALAPVRPRRPLHACMHVRTSPTSACLRSCLSLRLHVPFPSSSLAHASGHAPEPLPCLCAPAHVLLRAPATTNVATLAPECPFKGSTESPDSRTLPQLFPRIPRLGNTWIVVEKNIPTRERQESSRVCLQRK</sequence>
<evidence type="ECO:0000313" key="2">
    <source>
        <dbReference type="Proteomes" id="UP000233551"/>
    </source>
</evidence>
<protein>
    <submittedName>
        <fullName evidence="1">Uncharacterized protein</fullName>
    </submittedName>
</protein>
<accession>A0A2I0I481</accession>
<evidence type="ECO:0000313" key="1">
    <source>
        <dbReference type="EMBL" id="PKI38256.1"/>
    </source>
</evidence>
<name>A0A2I0I481_PUNGR</name>
<organism evidence="1 2">
    <name type="scientific">Punica granatum</name>
    <name type="common">Pomegranate</name>
    <dbReference type="NCBI Taxonomy" id="22663"/>
    <lineage>
        <taxon>Eukaryota</taxon>
        <taxon>Viridiplantae</taxon>
        <taxon>Streptophyta</taxon>
        <taxon>Embryophyta</taxon>
        <taxon>Tracheophyta</taxon>
        <taxon>Spermatophyta</taxon>
        <taxon>Magnoliopsida</taxon>
        <taxon>eudicotyledons</taxon>
        <taxon>Gunneridae</taxon>
        <taxon>Pentapetalae</taxon>
        <taxon>rosids</taxon>
        <taxon>malvids</taxon>
        <taxon>Myrtales</taxon>
        <taxon>Lythraceae</taxon>
        <taxon>Punica</taxon>
    </lineage>
</organism>
<dbReference type="Proteomes" id="UP000233551">
    <property type="component" value="Unassembled WGS sequence"/>
</dbReference>